<dbReference type="Proteomes" id="UP001596292">
    <property type="component" value="Unassembled WGS sequence"/>
</dbReference>
<dbReference type="PANTHER" id="PTHR42792:SF1">
    <property type="entry name" value="FLAGELLAR HOOK-ASSOCIATED PROTEIN 3"/>
    <property type="match status" value="1"/>
</dbReference>
<dbReference type="SUPFAM" id="SSF64518">
    <property type="entry name" value="Phase 1 flagellin"/>
    <property type="match status" value="1"/>
</dbReference>
<reference evidence="2" key="1">
    <citation type="journal article" date="2019" name="Int. J. Syst. Evol. Microbiol.">
        <title>The Global Catalogue of Microorganisms (GCM) 10K type strain sequencing project: providing services to taxonomists for standard genome sequencing and annotation.</title>
        <authorList>
            <consortium name="The Broad Institute Genomics Platform"/>
            <consortium name="The Broad Institute Genome Sequencing Center for Infectious Disease"/>
            <person name="Wu L."/>
            <person name="Ma J."/>
        </authorList>
    </citation>
    <scope>NUCLEOTIDE SEQUENCE [LARGE SCALE GENOMIC DNA]</scope>
    <source>
        <strain evidence="2">CCUG 48316</strain>
    </source>
</reference>
<accession>A0ABW2BFY2</accession>
<sequence length="524" mass="52776">MTTIPPFAAGSYTVSRNTSQLLALKSQLSDLTNQLSSGLTSQTYGGLGGARTTALSAQASISALSGYSSVIDTAQTRAKLGTTSLSQVVSVASATNSTLQNGLQSTSLDTQAAKSTALNNLNAALDALNQSDGSVYLFGGKKGSTQPVADAGAILYGTSNGTNTLDGLQTIVQQQVTADVGPNGDGRITQTYVPNATTISLAEGPSARVTAANGGAFGFQLTDVKATGTAIGVSPNPSAQATLSVNSQPVPGDTVTVTLTLPDNSTTSITLTAVAANSPTTSTTFTIGSSLSVTAKSLNDTLSAAITNAASTTLSANATARATTDFFAASTDANTTPKRVYTDATTGGPTYLIAKAAAGTQQKQSVVWYQGESGLDSTARASQTYQVGSSATVQLGARANEASIQSVLSGLATVAFGMPAAGSANSAQAYQAVAAAATPMIAAYNTGNSVQSIVTDFSLASARMSSAQTANAAQQSTLQDTVDGIEQASTEEVATKLLDLQTRLQASYQITSSLSKLSLVNYLS</sequence>
<comment type="caution">
    <text evidence="1">The sequence shown here is derived from an EMBL/GenBank/DDBJ whole genome shotgun (WGS) entry which is preliminary data.</text>
</comment>
<protein>
    <submittedName>
        <fullName evidence="1">Flagellin</fullName>
    </submittedName>
</protein>
<organism evidence="1 2">
    <name type="scientific">Methylobacterium komagatae</name>
    <dbReference type="NCBI Taxonomy" id="374425"/>
    <lineage>
        <taxon>Bacteria</taxon>
        <taxon>Pseudomonadati</taxon>
        <taxon>Pseudomonadota</taxon>
        <taxon>Alphaproteobacteria</taxon>
        <taxon>Hyphomicrobiales</taxon>
        <taxon>Methylobacteriaceae</taxon>
        <taxon>Methylobacterium</taxon>
    </lineage>
</organism>
<dbReference type="PANTHER" id="PTHR42792">
    <property type="entry name" value="FLAGELLIN"/>
    <property type="match status" value="1"/>
</dbReference>
<dbReference type="RefSeq" id="WP_378966252.1">
    <property type="nucleotide sequence ID" value="NZ_JBHSWN010000001.1"/>
</dbReference>
<keyword evidence="1" id="KW-0282">Flagellum</keyword>
<dbReference type="InterPro" id="IPR001492">
    <property type="entry name" value="Flagellin"/>
</dbReference>
<evidence type="ECO:0000313" key="2">
    <source>
        <dbReference type="Proteomes" id="UP001596292"/>
    </source>
</evidence>
<gene>
    <name evidence="1" type="ORF">ACFQE0_01035</name>
</gene>
<proteinExistence type="predicted"/>
<evidence type="ECO:0000313" key="1">
    <source>
        <dbReference type="EMBL" id="MFC6788336.1"/>
    </source>
</evidence>
<keyword evidence="1" id="KW-0969">Cilium</keyword>
<name>A0ABW2BFY2_9HYPH</name>
<keyword evidence="2" id="KW-1185">Reference proteome</keyword>
<keyword evidence="1" id="KW-0966">Cell projection</keyword>
<dbReference type="EMBL" id="JBHSWN010000001">
    <property type="protein sequence ID" value="MFC6788336.1"/>
    <property type="molecule type" value="Genomic_DNA"/>
</dbReference>